<organism evidence="1 2">
    <name type="scientific">Aspergillus aculeatinus CBS 121060</name>
    <dbReference type="NCBI Taxonomy" id="1448322"/>
    <lineage>
        <taxon>Eukaryota</taxon>
        <taxon>Fungi</taxon>
        <taxon>Dikarya</taxon>
        <taxon>Ascomycota</taxon>
        <taxon>Pezizomycotina</taxon>
        <taxon>Eurotiomycetes</taxon>
        <taxon>Eurotiomycetidae</taxon>
        <taxon>Eurotiales</taxon>
        <taxon>Aspergillaceae</taxon>
        <taxon>Aspergillus</taxon>
        <taxon>Aspergillus subgen. Circumdati</taxon>
    </lineage>
</organism>
<proteinExistence type="predicted"/>
<protein>
    <submittedName>
        <fullName evidence="1">Uncharacterized protein</fullName>
    </submittedName>
</protein>
<sequence length="617" mass="67078">MDHIKQAIENDPYGAIFGRRLEPLKSFERFDKTFTSLCRALFGLGDKSVDKAHADIAHGTPRTMTTTARSKKTSDTLKKPQPTDSGKPRGPIAIHTKKNVTRYEFDPISGRMIPKKAKNPDVAEKGEGGRSPVLSAADTTSASEITGYMSPLNRDPVESGSQDASIQEKINGDLATDVALMTVVKNQSQKTPSHDDLETAQTESTDYLKLSESSSDPPEATSSPTERAARELAQQESLSEFPDSDSVKPFLRHDAHQGAIQLQSLPEDHIPTLEMDGPVTNDKPSSSNFAILNEIEDDLARSQDTSRKQEEEEELESLSASDIRASYLGKEPDLDARASQDSNESNEMLNAQTNTTGQVDASIDPDIECFQEATDQGLSSTTEDLVVWDKFQDVASETAIASDQLALNEGQGAVPSPNSPITVPHNLSGQVNAETYRVLAFDPIAISITEAETSSSFHPPDEISHPAEILNRLNNPAKFLPYFEKLNNNGYEIVSGGGDVLVFRKTRNSFEQIEGANADPKKGTTLSSSTLNDQQQHELNPDIVLQGSQSTTSETGEKASQGSKSAKFLRRMLLGGVATAGTCYALGVVTEYFRTGGEDGRGIDAFTAFESERRRRE</sequence>
<evidence type="ECO:0000313" key="2">
    <source>
        <dbReference type="Proteomes" id="UP000249661"/>
    </source>
</evidence>
<dbReference type="EMBL" id="KZ824946">
    <property type="protein sequence ID" value="RAH71989.1"/>
    <property type="molecule type" value="Genomic_DNA"/>
</dbReference>
<dbReference type="Proteomes" id="UP000249661">
    <property type="component" value="Unassembled WGS sequence"/>
</dbReference>
<gene>
    <name evidence="1" type="ORF">BO66DRAFT_318919</name>
</gene>
<accession>A0ACD1HEQ1</accession>
<keyword evidence="2" id="KW-1185">Reference proteome</keyword>
<evidence type="ECO:0000313" key="1">
    <source>
        <dbReference type="EMBL" id="RAH71989.1"/>
    </source>
</evidence>
<name>A0ACD1HEQ1_9EURO</name>
<reference evidence="1" key="1">
    <citation type="submission" date="2018-02" db="EMBL/GenBank/DDBJ databases">
        <title>The genomes of Aspergillus section Nigri reveals drivers in fungal speciation.</title>
        <authorList>
            <consortium name="DOE Joint Genome Institute"/>
            <person name="Vesth T.C."/>
            <person name="Nybo J."/>
            <person name="Theobald S."/>
            <person name="Brandl J."/>
            <person name="Frisvad J.C."/>
            <person name="Nielsen K.F."/>
            <person name="Lyhne E.K."/>
            <person name="Kogle M.E."/>
            <person name="Kuo A."/>
            <person name="Riley R."/>
            <person name="Clum A."/>
            <person name="Nolan M."/>
            <person name="Lipzen A."/>
            <person name="Salamov A."/>
            <person name="Henrissat B."/>
            <person name="Wiebenga A."/>
            <person name="De vries R.P."/>
            <person name="Grigoriev I.V."/>
            <person name="Mortensen U.H."/>
            <person name="Andersen M.R."/>
            <person name="Baker S.E."/>
        </authorList>
    </citation>
    <scope>NUCLEOTIDE SEQUENCE</scope>
    <source>
        <strain evidence="1">CBS 121060</strain>
    </source>
</reference>